<name>A0A7W1T733_9LIST</name>
<feature type="domain" description="Phage neck terminator protein gp12-like" evidence="1">
    <location>
        <begin position="15"/>
        <end position="156"/>
    </location>
</feature>
<gene>
    <name evidence="2" type="ORF">HPK16_09310</name>
</gene>
<protein>
    <recommendedName>
        <fullName evidence="1">Phage neck terminator protein gp12-like domain-containing protein</fullName>
    </recommendedName>
</protein>
<dbReference type="NCBIfam" id="NF047498">
    <property type="entry name" value="LIC_12616_fam"/>
    <property type="match status" value="1"/>
</dbReference>
<comment type="caution">
    <text evidence="2">The sequence shown here is derived from an EMBL/GenBank/DDBJ whole genome shotgun (WGS) entry which is preliminary data.</text>
</comment>
<dbReference type="InterPro" id="IPR057087">
    <property type="entry name" value="Gp12-like"/>
</dbReference>
<dbReference type="RefSeq" id="WP_181676697.1">
    <property type="nucleotide sequence ID" value="NZ_JABJVM010000008.1"/>
</dbReference>
<sequence>MSENKGYDYSDLAAALVEAISTLSDGNPLIESNSNGEQPEYPFCTYSIINPYIGITFDVVQNEPFEAVVSLTWYDDSAINVLNLANRTNKWFRSFAGRDFLFQKNIIVVDVKMDGQRDDFISIEYERKAGLDIRLRLNDSFIDEVGSIDEFSINNENEEE</sequence>
<proteinExistence type="predicted"/>
<evidence type="ECO:0000313" key="3">
    <source>
        <dbReference type="Proteomes" id="UP000548787"/>
    </source>
</evidence>
<organism evidence="2 3">
    <name type="scientific">Listeria rustica</name>
    <dbReference type="NCBI Taxonomy" id="2713503"/>
    <lineage>
        <taxon>Bacteria</taxon>
        <taxon>Bacillati</taxon>
        <taxon>Bacillota</taxon>
        <taxon>Bacilli</taxon>
        <taxon>Bacillales</taxon>
        <taxon>Listeriaceae</taxon>
        <taxon>Listeria</taxon>
    </lineage>
</organism>
<keyword evidence="3" id="KW-1185">Reference proteome</keyword>
<dbReference type="EMBL" id="JABJVM010000008">
    <property type="protein sequence ID" value="MBA3926541.1"/>
    <property type="molecule type" value="Genomic_DNA"/>
</dbReference>
<dbReference type="Pfam" id="PF23961">
    <property type="entry name" value="Phage_tail_terminator_9"/>
    <property type="match status" value="1"/>
</dbReference>
<accession>A0A7W1T733</accession>
<dbReference type="Proteomes" id="UP000548787">
    <property type="component" value="Unassembled WGS sequence"/>
</dbReference>
<evidence type="ECO:0000313" key="2">
    <source>
        <dbReference type="EMBL" id="MBA3926541.1"/>
    </source>
</evidence>
<dbReference type="AlphaFoldDB" id="A0A7W1T733"/>
<reference evidence="2 3" key="1">
    <citation type="submission" date="2020-05" db="EMBL/GenBank/DDBJ databases">
        <authorList>
            <person name="Carlin C.R."/>
        </authorList>
    </citation>
    <scope>NUCLEOTIDE SEQUENCE [LARGE SCALE GENOMIC DNA]</scope>
    <source>
        <strain evidence="2 3">FSL W9-0585</strain>
    </source>
</reference>
<reference evidence="2 3" key="2">
    <citation type="submission" date="2020-08" db="EMBL/GenBank/DDBJ databases">
        <title>Listeria ohnekaius sp. nov. and Listeria portnoyii sp. nov. isolated from non-agricultural and natural environments.</title>
        <authorList>
            <person name="Weller D."/>
            <person name="Belias A.M."/>
            <person name="Liao J."/>
            <person name="Guo S."/>
            <person name="Orsi R.H."/>
            <person name="Wiedmann M."/>
        </authorList>
    </citation>
    <scope>NUCLEOTIDE SEQUENCE [LARGE SCALE GENOMIC DNA]</scope>
    <source>
        <strain evidence="2 3">FSL W9-0585</strain>
    </source>
</reference>
<evidence type="ECO:0000259" key="1">
    <source>
        <dbReference type="Pfam" id="PF23961"/>
    </source>
</evidence>